<keyword evidence="2" id="KW-0808">Transferase</keyword>
<keyword evidence="2" id="KW-0315">Glutamine amidotransferase</keyword>
<dbReference type="RefSeq" id="WP_043138007.1">
    <property type="nucleotide sequence ID" value="NZ_JAHVJH010000002.1"/>
</dbReference>
<dbReference type="CDD" id="cd01741">
    <property type="entry name" value="GATase1_1"/>
    <property type="match status" value="1"/>
</dbReference>
<evidence type="ECO:0000313" key="3">
    <source>
        <dbReference type="Proteomes" id="UP000030960"/>
    </source>
</evidence>
<name>A0A0B3SV92_9RHOB</name>
<dbReference type="EMBL" id="JSUQ01000003">
    <property type="protein sequence ID" value="KHQ54369.1"/>
    <property type="molecule type" value="Genomic_DNA"/>
</dbReference>
<dbReference type="AlphaFoldDB" id="A0A0B3SV92"/>
<accession>A0A225QWM4</accession>
<dbReference type="GO" id="GO:0005829">
    <property type="term" value="C:cytosol"/>
    <property type="evidence" value="ECO:0007669"/>
    <property type="project" value="TreeGrafter"/>
</dbReference>
<dbReference type="GO" id="GO:0016740">
    <property type="term" value="F:transferase activity"/>
    <property type="evidence" value="ECO:0007669"/>
    <property type="project" value="UniProtKB-KW"/>
</dbReference>
<proteinExistence type="predicted"/>
<reference evidence="2 3" key="1">
    <citation type="submission" date="2014-10" db="EMBL/GenBank/DDBJ databases">
        <title>Genome sequence of Ponticoccus sp. strain UMTAT08 isolated from clonal culture of toxic dinoflagellate Alexandrium tamiyavanichii.</title>
        <authorList>
            <person name="Gan H.Y."/>
            <person name="Muhd D.-D."/>
            <person name="Mohd Noor M.E."/>
            <person name="Yeong Y.S."/>
            <person name="Usup G."/>
        </authorList>
    </citation>
    <scope>NUCLEOTIDE SEQUENCE [LARGE SCALE GENOMIC DNA]</scope>
    <source>
        <strain evidence="2 3">UMTAT08</strain>
    </source>
</reference>
<dbReference type="PATRIC" id="fig|1515334.3.peg.964"/>
<dbReference type="SUPFAM" id="SSF52317">
    <property type="entry name" value="Class I glutamine amidotransferase-like"/>
    <property type="match status" value="1"/>
</dbReference>
<comment type="caution">
    <text evidence="2">The sequence shown here is derived from an EMBL/GenBank/DDBJ whole genome shotgun (WGS) entry which is preliminary data.</text>
</comment>
<accession>A0A0B3SV92</accession>
<feature type="domain" description="Glutamine amidotransferase" evidence="1">
    <location>
        <begin position="68"/>
        <end position="177"/>
    </location>
</feature>
<gene>
    <name evidence="2" type="ORF">OA50_00961</name>
</gene>
<dbReference type="PROSITE" id="PS51273">
    <property type="entry name" value="GATASE_TYPE_1"/>
    <property type="match status" value="1"/>
</dbReference>
<dbReference type="Pfam" id="PF00117">
    <property type="entry name" value="GATase"/>
    <property type="match status" value="1"/>
</dbReference>
<sequence>MKIGILQTGIVVPELAQEHGQYPEMFMDRLSHAGFTFETWSVVNGEFPPGPEAADGWLITGSRHGVYEDHAWLPPLEEFIRQIVAAGKPLVGICFGHQVIAQALGGTAVKYPGGWAVGPQTYEFEGRGPKTVMAWHQDQVTDPPEGSVTLASNDFCRHAALLYPGKAYTVQPHPEFDRAFTKGLIDKRGPGVVPEQILQEAEAGLDVPLDSAELIDDLIYFLKHKRLPQRAA</sequence>
<protein>
    <submittedName>
        <fullName evidence="2">Glutamine amidotransferase</fullName>
    </submittedName>
</protein>
<organism evidence="2 3">
    <name type="scientific">Mameliella alba</name>
    <dbReference type="NCBI Taxonomy" id="561184"/>
    <lineage>
        <taxon>Bacteria</taxon>
        <taxon>Pseudomonadati</taxon>
        <taxon>Pseudomonadota</taxon>
        <taxon>Alphaproteobacteria</taxon>
        <taxon>Rhodobacterales</taxon>
        <taxon>Roseobacteraceae</taxon>
        <taxon>Mameliella</taxon>
    </lineage>
</organism>
<keyword evidence="3" id="KW-1185">Reference proteome</keyword>
<dbReference type="PANTHER" id="PTHR42695">
    <property type="entry name" value="GLUTAMINE AMIDOTRANSFERASE YLR126C-RELATED"/>
    <property type="match status" value="1"/>
</dbReference>
<dbReference type="STRING" id="561184.SAMN05216376_10576"/>
<evidence type="ECO:0000259" key="1">
    <source>
        <dbReference type="Pfam" id="PF00117"/>
    </source>
</evidence>
<dbReference type="OrthoDB" id="7365442at2"/>
<dbReference type="PANTHER" id="PTHR42695:SF5">
    <property type="entry name" value="GLUTAMINE AMIDOTRANSFERASE YLR126C-RELATED"/>
    <property type="match status" value="1"/>
</dbReference>
<dbReference type="InterPro" id="IPR029062">
    <property type="entry name" value="Class_I_gatase-like"/>
</dbReference>
<dbReference type="InterPro" id="IPR017926">
    <property type="entry name" value="GATASE"/>
</dbReference>
<dbReference type="InterPro" id="IPR044992">
    <property type="entry name" value="ChyE-like"/>
</dbReference>
<evidence type="ECO:0000313" key="2">
    <source>
        <dbReference type="EMBL" id="KHQ54369.1"/>
    </source>
</evidence>
<dbReference type="Gene3D" id="3.40.50.880">
    <property type="match status" value="1"/>
</dbReference>
<dbReference type="Proteomes" id="UP000030960">
    <property type="component" value="Unassembled WGS sequence"/>
</dbReference>